<sequence>MKNTPLVTVDWLQENLKNPDLIILNASQPENKNVENEELYKLQIPGARWVDLKNVFSDVNSSFPNTFPDVTIFESAAQSLGINNKSKIVVYDNLGAYTSPRVWWMFKAMGHSQVAVLDGGLPEWLIKNFEVEPFVVKTYERGNFKADLHFDEVKGTKDILAQIKSKDELIVDARSEGRFKGTAPEPREGLSSGHIPGSVNLPYTEVLKDGKFKPKEELQHLFEKLNPENNPMIFSCGSGVTACILYLANELAAKVKKSVYDGSWTEWAHNDERPIDKIK</sequence>
<name>A0ABW3Y1A3_9FLAO</name>
<accession>A0ABW3Y1A3</accession>
<feature type="domain" description="Rhodanese" evidence="3">
    <location>
        <begin position="164"/>
        <end position="276"/>
    </location>
</feature>
<dbReference type="EC" id="2.8.1.-" evidence="4"/>
<keyword evidence="5" id="KW-1185">Reference proteome</keyword>
<dbReference type="SMART" id="SM00450">
    <property type="entry name" value="RHOD"/>
    <property type="match status" value="2"/>
</dbReference>
<dbReference type="Proteomes" id="UP001597201">
    <property type="component" value="Unassembled WGS sequence"/>
</dbReference>
<dbReference type="SUPFAM" id="SSF52821">
    <property type="entry name" value="Rhodanese/Cell cycle control phosphatase"/>
    <property type="match status" value="2"/>
</dbReference>
<dbReference type="InterPro" id="IPR045078">
    <property type="entry name" value="TST/MPST-like"/>
</dbReference>
<dbReference type="Gene3D" id="3.40.250.10">
    <property type="entry name" value="Rhodanese-like domain"/>
    <property type="match status" value="2"/>
</dbReference>
<dbReference type="CDD" id="cd01449">
    <property type="entry name" value="TST_Repeat_2"/>
    <property type="match status" value="1"/>
</dbReference>
<dbReference type="InterPro" id="IPR036873">
    <property type="entry name" value="Rhodanese-like_dom_sf"/>
</dbReference>
<evidence type="ECO:0000256" key="2">
    <source>
        <dbReference type="ARBA" id="ARBA00022737"/>
    </source>
</evidence>
<reference evidence="5" key="1">
    <citation type="journal article" date="2019" name="Int. J. Syst. Evol. Microbiol.">
        <title>The Global Catalogue of Microorganisms (GCM) 10K type strain sequencing project: providing services to taxonomists for standard genome sequencing and annotation.</title>
        <authorList>
            <consortium name="The Broad Institute Genomics Platform"/>
            <consortium name="The Broad Institute Genome Sequencing Center for Infectious Disease"/>
            <person name="Wu L."/>
            <person name="Ma J."/>
        </authorList>
    </citation>
    <scope>NUCLEOTIDE SEQUENCE [LARGE SCALE GENOMIC DNA]</scope>
    <source>
        <strain evidence="5">CCUG 61485</strain>
    </source>
</reference>
<dbReference type="RefSeq" id="WP_377178001.1">
    <property type="nucleotide sequence ID" value="NZ_JBHTMY010000003.1"/>
</dbReference>
<evidence type="ECO:0000256" key="1">
    <source>
        <dbReference type="ARBA" id="ARBA00022679"/>
    </source>
</evidence>
<dbReference type="PROSITE" id="PS50206">
    <property type="entry name" value="RHODANESE_3"/>
    <property type="match status" value="2"/>
</dbReference>
<comment type="caution">
    <text evidence="4">The sequence shown here is derived from an EMBL/GenBank/DDBJ whole genome shotgun (WGS) entry which is preliminary data.</text>
</comment>
<proteinExistence type="predicted"/>
<dbReference type="InterPro" id="IPR001763">
    <property type="entry name" value="Rhodanese-like_dom"/>
</dbReference>
<dbReference type="PANTHER" id="PTHR11364:SF27">
    <property type="entry name" value="SULFURTRANSFERASE"/>
    <property type="match status" value="1"/>
</dbReference>
<evidence type="ECO:0000313" key="5">
    <source>
        <dbReference type="Proteomes" id="UP001597201"/>
    </source>
</evidence>
<feature type="domain" description="Rhodanese" evidence="3">
    <location>
        <begin position="44"/>
        <end position="133"/>
    </location>
</feature>
<keyword evidence="2" id="KW-0677">Repeat</keyword>
<gene>
    <name evidence="4" type="ORF">ACFQ39_08435</name>
</gene>
<protein>
    <submittedName>
        <fullName evidence="4">Sulfurtransferase</fullName>
        <ecNumber evidence="4">2.8.1.-</ecNumber>
    </submittedName>
</protein>
<keyword evidence="1 4" id="KW-0808">Transferase</keyword>
<organism evidence="4 5">
    <name type="scientific">Namhaeicola litoreus</name>
    <dbReference type="NCBI Taxonomy" id="1052145"/>
    <lineage>
        <taxon>Bacteria</taxon>
        <taxon>Pseudomonadati</taxon>
        <taxon>Bacteroidota</taxon>
        <taxon>Flavobacteriia</taxon>
        <taxon>Flavobacteriales</taxon>
        <taxon>Flavobacteriaceae</taxon>
        <taxon>Namhaeicola</taxon>
    </lineage>
</organism>
<dbReference type="Pfam" id="PF00581">
    <property type="entry name" value="Rhodanese"/>
    <property type="match status" value="2"/>
</dbReference>
<dbReference type="PANTHER" id="PTHR11364">
    <property type="entry name" value="THIOSULFATE SULFERTANSFERASE"/>
    <property type="match status" value="1"/>
</dbReference>
<dbReference type="EMBL" id="JBHTMY010000003">
    <property type="protein sequence ID" value="MFD1315638.1"/>
    <property type="molecule type" value="Genomic_DNA"/>
</dbReference>
<evidence type="ECO:0000259" key="3">
    <source>
        <dbReference type="PROSITE" id="PS50206"/>
    </source>
</evidence>
<evidence type="ECO:0000313" key="4">
    <source>
        <dbReference type="EMBL" id="MFD1315638.1"/>
    </source>
</evidence>
<dbReference type="CDD" id="cd01448">
    <property type="entry name" value="TST_Repeat_1"/>
    <property type="match status" value="1"/>
</dbReference>
<dbReference type="GO" id="GO:0016740">
    <property type="term" value="F:transferase activity"/>
    <property type="evidence" value="ECO:0007669"/>
    <property type="project" value="UniProtKB-KW"/>
</dbReference>